<dbReference type="AlphaFoldDB" id="W6MFA5"/>
<reference evidence="9" key="2">
    <citation type="submission" date="2014-02" db="EMBL/GenBank/DDBJ databases">
        <title>Complete DNA sequence of /Kuraishia capsulata/ illustrates novel genomic features among budding yeasts (/Saccharomycotina/).</title>
        <authorList>
            <person name="Morales L."/>
            <person name="Noel B."/>
            <person name="Porcel B."/>
            <person name="Marcet-Houben M."/>
            <person name="Hullo M-F."/>
            <person name="Sacerdot C."/>
            <person name="Tekaia F."/>
            <person name="Leh-Louis V."/>
            <person name="Despons L."/>
            <person name="Khanna V."/>
            <person name="Aury J-M."/>
            <person name="Barbe V."/>
            <person name="Couloux A."/>
            <person name="Labadie K."/>
            <person name="Pelletier E."/>
            <person name="Souciet J-L."/>
            <person name="Boekhout T."/>
            <person name="Gabaldon T."/>
            <person name="Wincker P."/>
            <person name="Dujon B."/>
        </authorList>
    </citation>
    <scope>NUCLEOTIDE SEQUENCE</scope>
    <source>
        <strain evidence="9">CBS 1993</strain>
    </source>
</reference>
<keyword evidence="10" id="KW-1185">Reference proteome</keyword>
<comment type="caution">
    <text evidence="7">Lacks conserved residue(s) required for the propagation of feature annotation.</text>
</comment>
<evidence type="ECO:0000256" key="7">
    <source>
        <dbReference type="RuleBase" id="RU363059"/>
    </source>
</evidence>
<feature type="transmembrane region" description="Helical" evidence="7">
    <location>
        <begin position="29"/>
        <end position="47"/>
    </location>
</feature>
<comment type="similarity">
    <text evidence="2 7">Belongs to the derlin family.</text>
</comment>
<evidence type="ECO:0000256" key="3">
    <source>
        <dbReference type="ARBA" id="ARBA00022692"/>
    </source>
</evidence>
<name>W6MFA5_9ASCO</name>
<keyword evidence="6 7" id="KW-0472">Membrane</keyword>
<dbReference type="GeneID" id="34517571"/>
<evidence type="ECO:0000256" key="4">
    <source>
        <dbReference type="ARBA" id="ARBA00022824"/>
    </source>
</evidence>
<dbReference type="Pfam" id="PF04511">
    <property type="entry name" value="DER1"/>
    <property type="match status" value="1"/>
</dbReference>
<sequence>MQGMMEIYMLYSFSRGLEENKFKYRLPDYIYYFMIVIPIILLATSWMKVYSLSGALLSSITLTWSLANYNSLVNFYFMSMKASLLPAVSIGFRLILDGKKSALVHVAGMFAGYIYNCLETKSFGPLAGMLLSMQGADTNVHPNRVGTLSSVNSQWFYATGDLPAPMWLKSLVTRLIGVNYTQAPRHGYHVINSGTVPATSPASAASSSGFLKNPFEKPAFKGKGQRLGSN</sequence>
<dbReference type="InterPro" id="IPR007599">
    <property type="entry name" value="DER1"/>
</dbReference>
<dbReference type="GO" id="GO:0005789">
    <property type="term" value="C:endoplasmic reticulum membrane"/>
    <property type="evidence" value="ECO:0007669"/>
    <property type="project" value="UniProtKB-SubCell"/>
</dbReference>
<evidence type="ECO:0000256" key="1">
    <source>
        <dbReference type="ARBA" id="ARBA00004477"/>
    </source>
</evidence>
<evidence type="ECO:0000256" key="5">
    <source>
        <dbReference type="ARBA" id="ARBA00022989"/>
    </source>
</evidence>
<dbReference type="OrthoDB" id="19102at2759"/>
<evidence type="ECO:0000256" key="8">
    <source>
        <dbReference type="SAM" id="MobiDB-lite"/>
    </source>
</evidence>
<keyword evidence="3 7" id="KW-0812">Transmembrane</keyword>
<evidence type="ECO:0000313" key="10">
    <source>
        <dbReference type="Proteomes" id="UP000019384"/>
    </source>
</evidence>
<evidence type="ECO:0000313" key="9">
    <source>
        <dbReference type="EMBL" id="CDK24166.1"/>
    </source>
</evidence>
<protein>
    <recommendedName>
        <fullName evidence="7">Derlin</fullName>
    </recommendedName>
</protein>
<accession>W6MFA5</accession>
<gene>
    <name evidence="9" type="ORF">KUCA_T00000126001</name>
</gene>
<keyword evidence="4 7" id="KW-0256">Endoplasmic reticulum</keyword>
<dbReference type="STRING" id="1382522.W6MFA5"/>
<organism evidence="9 10">
    <name type="scientific">Kuraishia capsulata CBS 1993</name>
    <dbReference type="NCBI Taxonomy" id="1382522"/>
    <lineage>
        <taxon>Eukaryota</taxon>
        <taxon>Fungi</taxon>
        <taxon>Dikarya</taxon>
        <taxon>Ascomycota</taxon>
        <taxon>Saccharomycotina</taxon>
        <taxon>Pichiomycetes</taxon>
        <taxon>Pichiales</taxon>
        <taxon>Pichiaceae</taxon>
        <taxon>Kuraishia</taxon>
    </lineage>
</organism>
<reference evidence="9" key="1">
    <citation type="submission" date="2013-12" db="EMBL/GenBank/DDBJ databases">
        <authorList>
            <person name="Genoscope - CEA"/>
        </authorList>
    </citation>
    <scope>NUCLEOTIDE SEQUENCE</scope>
    <source>
        <strain evidence="9">CBS 1993</strain>
    </source>
</reference>
<comment type="subcellular location">
    <subcellularLocation>
        <location evidence="1 7">Endoplasmic reticulum membrane</location>
        <topology evidence="1 7">Multi-pass membrane protein</topology>
    </subcellularLocation>
</comment>
<dbReference type="HOGENOM" id="CLU_059047_0_0_1"/>
<keyword evidence="5 7" id="KW-1133">Transmembrane helix</keyword>
<evidence type="ECO:0000256" key="2">
    <source>
        <dbReference type="ARBA" id="ARBA00008917"/>
    </source>
</evidence>
<dbReference type="PANTHER" id="PTHR11009">
    <property type="entry name" value="DER1-LIKE PROTEIN, DERLIN"/>
    <property type="match status" value="1"/>
</dbReference>
<dbReference type="Proteomes" id="UP000019384">
    <property type="component" value="Unassembled WGS sequence"/>
</dbReference>
<dbReference type="EMBL" id="HG793125">
    <property type="protein sequence ID" value="CDK24166.1"/>
    <property type="molecule type" value="Genomic_DNA"/>
</dbReference>
<dbReference type="GO" id="GO:0006950">
    <property type="term" value="P:response to stress"/>
    <property type="evidence" value="ECO:0007669"/>
    <property type="project" value="UniProtKB-ARBA"/>
</dbReference>
<evidence type="ECO:0000256" key="6">
    <source>
        <dbReference type="ARBA" id="ARBA00023136"/>
    </source>
</evidence>
<proteinExistence type="inferred from homology"/>
<comment type="function">
    <text evidence="7">May be involved in the degradation of misfolded endoplasmic reticulum (ER) luminal proteins.</text>
</comment>
<dbReference type="RefSeq" id="XP_022456183.1">
    <property type="nucleotide sequence ID" value="XM_022604634.1"/>
</dbReference>
<feature type="region of interest" description="Disordered" evidence="8">
    <location>
        <begin position="207"/>
        <end position="230"/>
    </location>
</feature>